<sequence>MEEEEHLSLLDEPEPEPEPELENPEPQATQEEEEEGAFPQLKQEMVDIGDKVNKVLQATFEVNSTISQRNQERLLELNEIKDYLPAESYQKCVDALNAAIEKDQQLYNLPPPSRIEFDEANPLDTLRRIRVKLAGDVSNIMSGSIKTE</sequence>
<dbReference type="EMBL" id="MLAK01000552">
    <property type="protein sequence ID" value="OHT12902.1"/>
    <property type="molecule type" value="Genomic_DNA"/>
</dbReference>
<accession>A0A1J4KTC3</accession>
<feature type="region of interest" description="Disordered" evidence="1">
    <location>
        <begin position="1"/>
        <end position="40"/>
    </location>
</feature>
<proteinExistence type="predicted"/>
<name>A0A1J4KTC3_9EUKA</name>
<keyword evidence="3" id="KW-1185">Reference proteome</keyword>
<comment type="caution">
    <text evidence="2">The sequence shown here is derived from an EMBL/GenBank/DDBJ whole genome shotgun (WGS) entry which is preliminary data.</text>
</comment>
<dbReference type="VEuPathDB" id="TrichDB:TRFO_17049"/>
<dbReference type="GeneID" id="94834056"/>
<protein>
    <submittedName>
        <fullName evidence="2">Uncharacterized protein</fullName>
    </submittedName>
</protein>
<organism evidence="2 3">
    <name type="scientific">Tritrichomonas foetus</name>
    <dbReference type="NCBI Taxonomy" id="1144522"/>
    <lineage>
        <taxon>Eukaryota</taxon>
        <taxon>Metamonada</taxon>
        <taxon>Parabasalia</taxon>
        <taxon>Tritrichomonadida</taxon>
        <taxon>Tritrichomonadidae</taxon>
        <taxon>Tritrichomonas</taxon>
    </lineage>
</organism>
<evidence type="ECO:0000313" key="3">
    <source>
        <dbReference type="Proteomes" id="UP000179807"/>
    </source>
</evidence>
<gene>
    <name evidence="2" type="ORF">TRFO_17049</name>
</gene>
<dbReference type="RefSeq" id="XP_068366038.1">
    <property type="nucleotide sequence ID" value="XM_068499352.1"/>
</dbReference>
<evidence type="ECO:0000256" key="1">
    <source>
        <dbReference type="SAM" id="MobiDB-lite"/>
    </source>
</evidence>
<feature type="compositionally biased region" description="Acidic residues" evidence="1">
    <location>
        <begin position="1"/>
        <end position="23"/>
    </location>
</feature>
<evidence type="ECO:0000313" key="2">
    <source>
        <dbReference type="EMBL" id="OHT12902.1"/>
    </source>
</evidence>
<dbReference type="AlphaFoldDB" id="A0A1J4KTC3"/>
<reference evidence="2" key="1">
    <citation type="submission" date="2016-10" db="EMBL/GenBank/DDBJ databases">
        <authorList>
            <person name="Benchimol M."/>
            <person name="Almeida L.G."/>
            <person name="Vasconcelos A.T."/>
            <person name="Perreira-Neves A."/>
            <person name="Rosa I.A."/>
            <person name="Tasca T."/>
            <person name="Bogo M.R."/>
            <person name="de Souza W."/>
        </authorList>
    </citation>
    <scope>NUCLEOTIDE SEQUENCE [LARGE SCALE GENOMIC DNA]</scope>
    <source>
        <strain evidence="2">K</strain>
    </source>
</reference>
<dbReference type="Proteomes" id="UP000179807">
    <property type="component" value="Unassembled WGS sequence"/>
</dbReference>